<evidence type="ECO:0000256" key="6">
    <source>
        <dbReference type="ARBA" id="ARBA00022737"/>
    </source>
</evidence>
<dbReference type="SMART" id="SM00112">
    <property type="entry name" value="CA"/>
    <property type="match status" value="6"/>
</dbReference>
<protein>
    <submittedName>
        <fullName evidence="16">Protocadherin gamma subfamily C, 5</fullName>
    </submittedName>
</protein>
<evidence type="ECO:0000256" key="14">
    <source>
        <dbReference type="SAM" id="Phobius"/>
    </source>
</evidence>
<feature type="region of interest" description="Disordered" evidence="13">
    <location>
        <begin position="945"/>
        <end position="978"/>
    </location>
</feature>
<feature type="compositionally biased region" description="Polar residues" evidence="13">
    <location>
        <begin position="854"/>
        <end position="878"/>
    </location>
</feature>
<dbReference type="PANTHER" id="PTHR24028">
    <property type="entry name" value="CADHERIN-87A"/>
    <property type="match status" value="1"/>
</dbReference>
<feature type="compositionally biased region" description="Polar residues" evidence="13">
    <location>
        <begin position="834"/>
        <end position="846"/>
    </location>
</feature>
<dbReference type="GO" id="GO:0007156">
    <property type="term" value="P:homophilic cell adhesion via plasma membrane adhesion molecules"/>
    <property type="evidence" value="ECO:0007669"/>
    <property type="project" value="InterPro"/>
</dbReference>
<dbReference type="PROSITE" id="PS50268">
    <property type="entry name" value="CADHERIN_2"/>
    <property type="match status" value="7"/>
</dbReference>
<evidence type="ECO:0000256" key="1">
    <source>
        <dbReference type="ARBA" id="ARBA00003436"/>
    </source>
</evidence>
<evidence type="ECO:0000256" key="9">
    <source>
        <dbReference type="ARBA" id="ARBA00022989"/>
    </source>
</evidence>
<keyword evidence="9 14" id="KW-1133">Transmembrane helix</keyword>
<dbReference type="GO" id="GO:0005886">
    <property type="term" value="C:plasma membrane"/>
    <property type="evidence" value="ECO:0007669"/>
    <property type="project" value="UniProtKB-SubCell"/>
</dbReference>
<organism evidence="16 17">
    <name type="scientific">Catharus ustulatus</name>
    <name type="common">Russet-backed thrush</name>
    <name type="synonym">Hylocichla ustulatus</name>
    <dbReference type="NCBI Taxonomy" id="91951"/>
    <lineage>
        <taxon>Eukaryota</taxon>
        <taxon>Metazoa</taxon>
        <taxon>Chordata</taxon>
        <taxon>Craniata</taxon>
        <taxon>Vertebrata</taxon>
        <taxon>Euteleostomi</taxon>
        <taxon>Archelosauria</taxon>
        <taxon>Archosauria</taxon>
        <taxon>Dinosauria</taxon>
        <taxon>Saurischia</taxon>
        <taxon>Theropoda</taxon>
        <taxon>Coelurosauria</taxon>
        <taxon>Aves</taxon>
        <taxon>Neognathae</taxon>
        <taxon>Neoaves</taxon>
        <taxon>Telluraves</taxon>
        <taxon>Australaves</taxon>
        <taxon>Passeriformes</taxon>
        <taxon>Turdidae</taxon>
        <taxon>Catharus</taxon>
    </lineage>
</organism>
<evidence type="ECO:0000256" key="10">
    <source>
        <dbReference type="ARBA" id="ARBA00023136"/>
    </source>
</evidence>
<dbReference type="Ensembl" id="ENSCUST00005006110.1">
    <property type="protein sequence ID" value="ENSCUSP00005005882.1"/>
    <property type="gene ID" value="ENSCUSG00005003720.1"/>
</dbReference>
<evidence type="ECO:0000256" key="3">
    <source>
        <dbReference type="ARBA" id="ARBA00022475"/>
    </source>
</evidence>
<dbReference type="PROSITE" id="PS00232">
    <property type="entry name" value="CADHERIN_1"/>
    <property type="match status" value="3"/>
</dbReference>
<dbReference type="PANTHER" id="PTHR24028:SF73">
    <property type="entry name" value="PROTOCADHERIN GAMMA-B3-RELATED"/>
    <property type="match status" value="1"/>
</dbReference>
<dbReference type="SUPFAM" id="SSF49313">
    <property type="entry name" value="Cadherin-like"/>
    <property type="match status" value="7"/>
</dbReference>
<keyword evidence="4 14" id="KW-0812">Transmembrane</keyword>
<evidence type="ECO:0000256" key="2">
    <source>
        <dbReference type="ARBA" id="ARBA00004251"/>
    </source>
</evidence>
<keyword evidence="5" id="KW-0732">Signal</keyword>
<dbReference type="FunFam" id="2.60.40.60:FF:000004">
    <property type="entry name" value="Protocadherin 1 gamma 2"/>
    <property type="match status" value="1"/>
</dbReference>
<evidence type="ECO:0000256" key="11">
    <source>
        <dbReference type="ARBA" id="ARBA00023180"/>
    </source>
</evidence>
<dbReference type="InterPro" id="IPR032455">
    <property type="entry name" value="Cadherin_C"/>
</dbReference>
<dbReference type="FunFam" id="2.60.40.60:FF:000007">
    <property type="entry name" value="Protocadherin alpha 2"/>
    <property type="match status" value="1"/>
</dbReference>
<keyword evidence="6" id="KW-0677">Repeat</keyword>
<dbReference type="InterPro" id="IPR031904">
    <property type="entry name" value="Cadherin_CBD"/>
</dbReference>
<evidence type="ECO:0000256" key="4">
    <source>
        <dbReference type="ARBA" id="ARBA00022692"/>
    </source>
</evidence>
<feature type="domain" description="Cadherin" evidence="15">
    <location>
        <begin position="135"/>
        <end position="243"/>
    </location>
</feature>
<dbReference type="Proteomes" id="UP000694563">
    <property type="component" value="Chromosome 15"/>
</dbReference>
<feature type="region of interest" description="Disordered" evidence="13">
    <location>
        <begin position="830"/>
        <end position="885"/>
    </location>
</feature>
<dbReference type="InterPro" id="IPR050174">
    <property type="entry name" value="Protocadherin/Cadherin-CA"/>
</dbReference>
<keyword evidence="3" id="KW-1003">Cell membrane</keyword>
<dbReference type="Gene3D" id="2.60.40.60">
    <property type="entry name" value="Cadherins"/>
    <property type="match status" value="7"/>
</dbReference>
<keyword evidence="8" id="KW-0130">Cell adhesion</keyword>
<dbReference type="Pfam" id="PF16492">
    <property type="entry name" value="Cadherin_C_2"/>
    <property type="match status" value="1"/>
</dbReference>
<dbReference type="FunFam" id="2.60.40.60:FF:000006">
    <property type="entry name" value="Protocadherin alpha 2"/>
    <property type="match status" value="1"/>
</dbReference>
<evidence type="ECO:0000256" key="5">
    <source>
        <dbReference type="ARBA" id="ARBA00022729"/>
    </source>
</evidence>
<reference evidence="16" key="2">
    <citation type="submission" date="2025-08" db="UniProtKB">
        <authorList>
            <consortium name="Ensembl"/>
        </authorList>
    </citation>
    <scope>IDENTIFICATION</scope>
</reference>
<evidence type="ECO:0000259" key="15">
    <source>
        <dbReference type="PROSITE" id="PS50268"/>
    </source>
</evidence>
<evidence type="ECO:0000256" key="12">
    <source>
        <dbReference type="PROSITE-ProRule" id="PRU00043"/>
    </source>
</evidence>
<feature type="domain" description="Cadherin" evidence="15">
    <location>
        <begin position="358"/>
        <end position="453"/>
    </location>
</feature>
<dbReference type="PRINTS" id="PR00205">
    <property type="entry name" value="CADHERIN"/>
</dbReference>
<feature type="domain" description="Cadherin" evidence="15">
    <location>
        <begin position="244"/>
        <end position="348"/>
    </location>
</feature>
<dbReference type="GO" id="GO:0005509">
    <property type="term" value="F:calcium ion binding"/>
    <property type="evidence" value="ECO:0007669"/>
    <property type="project" value="UniProtKB-UniRule"/>
</dbReference>
<dbReference type="FunFam" id="2.60.40.60:FF:000129">
    <property type="entry name" value="protocadherin alpha-C2 isoform X1"/>
    <property type="match status" value="1"/>
</dbReference>
<keyword evidence="10 14" id="KW-0472">Membrane</keyword>
<keyword evidence="11" id="KW-0325">Glycoprotein</keyword>
<dbReference type="FunFam" id="2.60.40.60:FF:000001">
    <property type="entry name" value="Protocadherin alpha 2"/>
    <property type="match status" value="1"/>
</dbReference>
<evidence type="ECO:0000256" key="7">
    <source>
        <dbReference type="ARBA" id="ARBA00022837"/>
    </source>
</evidence>
<dbReference type="InterPro" id="IPR015919">
    <property type="entry name" value="Cadherin-like_sf"/>
</dbReference>
<dbReference type="Pfam" id="PF08266">
    <property type="entry name" value="Cadherin_2"/>
    <property type="match status" value="1"/>
</dbReference>
<evidence type="ECO:0000256" key="13">
    <source>
        <dbReference type="SAM" id="MobiDB-lite"/>
    </source>
</evidence>
<dbReference type="CDD" id="cd11304">
    <property type="entry name" value="Cadherin_repeat"/>
    <property type="match status" value="6"/>
</dbReference>
<evidence type="ECO:0000313" key="16">
    <source>
        <dbReference type="Ensembl" id="ENSCUSP00005005882.1"/>
    </source>
</evidence>
<dbReference type="FunFam" id="2.60.40.60:FF:000002">
    <property type="entry name" value="Protocadherin alpha 2"/>
    <property type="match status" value="1"/>
</dbReference>
<dbReference type="Pfam" id="PF00028">
    <property type="entry name" value="Cadherin"/>
    <property type="match status" value="5"/>
</dbReference>
<comment type="subcellular location">
    <subcellularLocation>
        <location evidence="2">Cell membrane</location>
        <topology evidence="2">Single-pass type I membrane protein</topology>
    </subcellularLocation>
</comment>
<proteinExistence type="predicted"/>
<sequence length="978" mass="103142">MAVRRRQRLGPGGGRALLGAVLLCVWWRAAAERVRYTIAEELGRGSLVGPLARDLGLSADELPARKLRLSEEKQYFTVNEENGNLYVNERLDREEMCGESATCSVSFEVLVHNPLNVFYVEVAIEDVNDNSPTFSKAVLDLEIDEWTLPGARFPLDMARDSDAGSNSQLTYQLASNPSFSLILDENPGGKKQPELVLERALDREKQSSFELVLTAVDGGEPARSGTLQVLINVTDANDNKPVFSKRVYEARVAENLPAGSLVLRVVATDADAGSNGRVSYSFGNVPDGVRLMFTVDSGSGEVRTVGSLDFEEKSKYSFSLEARDGGGLTSHCEVQIDITDENDNAPEITILSLSSPAPEDAPVGTVVALLKVRDRDSGENGQVSCELTGEAPLSIVASPGGSYKVVTASALDREQASEHRVTVVARDRGRPALSSSAELVLEVSDVNDNAPVFEEAAYSAYVAENNAAGALLLRVQARDADAGANGRVSYWLAGGSAGAAENNAAGALLLRVQARDADAGANGRVSYWLAGGSAGAAGAAPLVSVEARSGALYAQRSLDYEQCREFSVEVRAQDGGAPARSSTATVRVFVLDRNDNAPRVLWPAAVAVPAEAAAVAPFEVVPRSAEAGYLVAKVVAVDADAGRNAWLSYELVQASEPALFRVGLHSGEVRTARAVSERDAAKQRLVAVVKDHGQPALSATATLHVVLAESLQEALPELSERAAGAEAAAAAELQFYLVLALALLSALFVLSVALAVLARLRRAGPPAVLRCLGAQRFSVAGAAFPADFCEGTLPYSYNLCVAAPARAVPEAAWPPPPVPVLSAEELLGADSCEKPSSNSSAITGDVTSEPDALQQAQPNTDWRFSQTQRPGTSGSQNGEEAGAWPNNQFDTEMLQAMILASANEAADGNSTLGGGNGTMGLSARYGPQFTLQHVPDYRQNVYIPGSNATLTNANGKRDAKNAAPAAGNKKKSGKKEKK</sequence>
<dbReference type="Pfam" id="PF15974">
    <property type="entry name" value="Cadherin_tail"/>
    <property type="match status" value="1"/>
</dbReference>
<reference evidence="16" key="3">
    <citation type="submission" date="2025-09" db="UniProtKB">
        <authorList>
            <consortium name="Ensembl"/>
        </authorList>
    </citation>
    <scope>IDENTIFICATION</scope>
</reference>
<dbReference type="InterPro" id="IPR020894">
    <property type="entry name" value="Cadherin_CS"/>
</dbReference>
<name>A0A8C3TWT6_CATUS</name>
<feature type="domain" description="Cadherin" evidence="15">
    <location>
        <begin position="454"/>
        <end position="497"/>
    </location>
</feature>
<feature type="domain" description="Cadherin" evidence="15">
    <location>
        <begin position="501"/>
        <end position="600"/>
    </location>
</feature>
<evidence type="ECO:0000313" key="17">
    <source>
        <dbReference type="Proteomes" id="UP000694563"/>
    </source>
</evidence>
<dbReference type="InterPro" id="IPR002126">
    <property type="entry name" value="Cadherin-like_dom"/>
</dbReference>
<dbReference type="AlphaFoldDB" id="A0A8C3TWT6"/>
<feature type="domain" description="Cadherin" evidence="15">
    <location>
        <begin position="621"/>
        <end position="718"/>
    </location>
</feature>
<accession>A0A8C3TWT6</accession>
<keyword evidence="17" id="KW-1185">Reference proteome</keyword>
<feature type="domain" description="Cadherin" evidence="15">
    <location>
        <begin position="33"/>
        <end position="134"/>
    </location>
</feature>
<reference evidence="16" key="1">
    <citation type="submission" date="2020-10" db="EMBL/GenBank/DDBJ databases">
        <title>Catharus ustulatus (Swainson's thrush) genome, bCatUst1, primary haplotype v2.</title>
        <authorList>
            <person name="Delmore K."/>
            <person name="Vafadar M."/>
            <person name="Formenti G."/>
            <person name="Chow W."/>
            <person name="Pelan S."/>
            <person name="Howe K."/>
            <person name="Rhie A."/>
            <person name="Mountcastle J."/>
            <person name="Haase B."/>
            <person name="Fedrigo O."/>
            <person name="Jarvis E.D."/>
        </authorList>
    </citation>
    <scope>NUCLEOTIDE SEQUENCE [LARGE SCALE GENOMIC DNA]</scope>
</reference>
<evidence type="ECO:0000256" key="8">
    <source>
        <dbReference type="ARBA" id="ARBA00022889"/>
    </source>
</evidence>
<comment type="function">
    <text evidence="1">Potential calcium-dependent cell-adhesion protein. May be involved in the establishment and maintenance of specific neuronal connections in the brain.</text>
</comment>
<feature type="transmembrane region" description="Helical" evidence="14">
    <location>
        <begin position="735"/>
        <end position="760"/>
    </location>
</feature>
<dbReference type="InterPro" id="IPR013164">
    <property type="entry name" value="Cadherin_N"/>
</dbReference>
<keyword evidence="7 12" id="KW-0106">Calcium</keyword>
<feature type="compositionally biased region" description="Basic residues" evidence="13">
    <location>
        <begin position="968"/>
        <end position="978"/>
    </location>
</feature>